<dbReference type="Pfam" id="PF03473">
    <property type="entry name" value="MOSC"/>
    <property type="match status" value="1"/>
</dbReference>
<dbReference type="GO" id="GO:0003824">
    <property type="term" value="F:catalytic activity"/>
    <property type="evidence" value="ECO:0007669"/>
    <property type="project" value="InterPro"/>
</dbReference>
<dbReference type="Pfam" id="PF03475">
    <property type="entry name" value="YiiM_3-alpha"/>
    <property type="match status" value="1"/>
</dbReference>
<dbReference type="SUPFAM" id="SSF50800">
    <property type="entry name" value="PK beta-barrel domain-like"/>
    <property type="match status" value="1"/>
</dbReference>
<dbReference type="Gene3D" id="2.40.33.20">
    <property type="entry name" value="PK beta-barrel domain-like"/>
    <property type="match status" value="1"/>
</dbReference>
<dbReference type="AlphaFoldDB" id="A0A9E9LAF0"/>
<sequence>MRVFVGKTQETDMGFPSAIFKSEVFGELWLGPEGLEGDEQASPKIHGGAERALLQYPSIHYDWWKIRYPAKRDLFKPALFGENLSDNRWHEKNICIGDIFRWGDAVIQVSQPRSPCYKLSRRTGCDTLALAMQQNARCGWLYRVLQPGTVGAGMPFRFAERISSVTVHEVMSVMFGNETGSLSMRSDDWQRLAETEGLSARWRKTLFRRIESGRIESWDARLTGQGI</sequence>
<dbReference type="Proteomes" id="UP001164819">
    <property type="component" value="Chromosome"/>
</dbReference>
<proteinExistence type="predicted"/>
<name>A0A9E9LAF0_9BURK</name>
<accession>A0A9E9LAF0</accession>
<dbReference type="PANTHER" id="PTHR30212:SF2">
    <property type="entry name" value="PROTEIN YIIM"/>
    <property type="match status" value="1"/>
</dbReference>
<dbReference type="InterPro" id="IPR052353">
    <property type="entry name" value="Benzoxazolinone_Detox_Enz"/>
</dbReference>
<evidence type="ECO:0000259" key="1">
    <source>
        <dbReference type="PROSITE" id="PS51340"/>
    </source>
</evidence>
<dbReference type="RefSeq" id="WP_269315689.1">
    <property type="nucleotide sequence ID" value="NZ_CP098251.1"/>
</dbReference>
<feature type="domain" description="MOSC" evidence="1">
    <location>
        <begin position="22"/>
        <end position="159"/>
    </location>
</feature>
<evidence type="ECO:0000313" key="2">
    <source>
        <dbReference type="EMBL" id="WAV90711.1"/>
    </source>
</evidence>
<dbReference type="EMBL" id="CP098251">
    <property type="protein sequence ID" value="WAV90711.1"/>
    <property type="molecule type" value="Genomic_DNA"/>
</dbReference>
<dbReference type="PROSITE" id="PS51340">
    <property type="entry name" value="MOSC"/>
    <property type="match status" value="1"/>
</dbReference>
<dbReference type="InterPro" id="IPR011037">
    <property type="entry name" value="Pyrv_Knase-like_insert_dom_sf"/>
</dbReference>
<dbReference type="GO" id="GO:0030170">
    <property type="term" value="F:pyridoxal phosphate binding"/>
    <property type="evidence" value="ECO:0007669"/>
    <property type="project" value="InterPro"/>
</dbReference>
<reference evidence="2" key="1">
    <citation type="journal article" date="2022" name="Front. Microbiol.">
        <title>New perspectives on an old grouping: The genomic and phenotypic variability of Oxalobacter formigenes and the implications for calcium oxalate stone prevention.</title>
        <authorList>
            <person name="Chmiel J.A."/>
            <person name="Carr C."/>
            <person name="Stuivenberg G.A."/>
            <person name="Venema R."/>
            <person name="Chanyi R.M."/>
            <person name="Al K.F."/>
            <person name="Giguere D."/>
            <person name="Say H."/>
            <person name="Akouris P.P."/>
            <person name="Dominguez Romero S.A."/>
            <person name="Kwong A."/>
            <person name="Tai V."/>
            <person name="Koval S.F."/>
            <person name="Razvi H."/>
            <person name="Bjazevic J."/>
            <person name="Burton J.P."/>
        </authorList>
    </citation>
    <scope>NUCLEOTIDE SEQUENCE</scope>
    <source>
        <strain evidence="2">OxK</strain>
    </source>
</reference>
<dbReference type="InterPro" id="IPR005302">
    <property type="entry name" value="MoCF_Sase_C"/>
</dbReference>
<dbReference type="InterPro" id="IPR005163">
    <property type="entry name" value="Tri_helical_YiiM-like"/>
</dbReference>
<dbReference type="PANTHER" id="PTHR30212">
    <property type="entry name" value="PROTEIN YIIM"/>
    <property type="match status" value="1"/>
</dbReference>
<protein>
    <submittedName>
        <fullName evidence="2">MOSC domain-containing protein</fullName>
    </submittedName>
</protein>
<organism evidence="2">
    <name type="scientific">Oxalobacter aliiformigenes</name>
    <dbReference type="NCBI Taxonomy" id="2946593"/>
    <lineage>
        <taxon>Bacteria</taxon>
        <taxon>Pseudomonadati</taxon>
        <taxon>Pseudomonadota</taxon>
        <taxon>Betaproteobacteria</taxon>
        <taxon>Burkholderiales</taxon>
        <taxon>Oxalobacteraceae</taxon>
        <taxon>Oxalobacter</taxon>
    </lineage>
</organism>
<gene>
    <name evidence="2" type="ORF">NB646_07605</name>
</gene>
<dbReference type="GO" id="GO:0030151">
    <property type="term" value="F:molybdenum ion binding"/>
    <property type="evidence" value="ECO:0007669"/>
    <property type="project" value="InterPro"/>
</dbReference>